<keyword evidence="12" id="KW-1185">Reference proteome</keyword>
<dbReference type="Pfam" id="PF00271">
    <property type="entry name" value="Helicase_C"/>
    <property type="match status" value="1"/>
</dbReference>
<evidence type="ECO:0000256" key="2">
    <source>
        <dbReference type="ARBA" id="ARBA00022741"/>
    </source>
</evidence>
<keyword evidence="4 11" id="KW-0347">Helicase</keyword>
<dbReference type="Pfam" id="PF00270">
    <property type="entry name" value="DEAD"/>
    <property type="match status" value="1"/>
</dbReference>
<dbReference type="InterPro" id="IPR036388">
    <property type="entry name" value="WH-like_DNA-bd_sf"/>
</dbReference>
<reference evidence="11 12" key="1">
    <citation type="submission" date="2016-07" db="EMBL/GenBank/DDBJ databases">
        <title>Pervasive Adenine N6-methylation of Active Genes in Fungi.</title>
        <authorList>
            <consortium name="DOE Joint Genome Institute"/>
            <person name="Mondo S.J."/>
            <person name="Dannebaum R.O."/>
            <person name="Kuo R.C."/>
            <person name="Labutti K."/>
            <person name="Haridas S."/>
            <person name="Kuo A."/>
            <person name="Salamov A."/>
            <person name="Ahrendt S.R."/>
            <person name="Lipzen A."/>
            <person name="Sullivan W."/>
            <person name="Andreopoulos W.B."/>
            <person name="Clum A."/>
            <person name="Lindquist E."/>
            <person name="Daum C."/>
            <person name="Ramamoorthy G.K."/>
            <person name="Gryganskyi A."/>
            <person name="Culley D."/>
            <person name="Magnuson J.K."/>
            <person name="James T.Y."/>
            <person name="O'Malley M.A."/>
            <person name="Stajich J.E."/>
            <person name="Spatafora J.W."/>
            <person name="Visel A."/>
            <person name="Grigoriev I.V."/>
        </authorList>
    </citation>
    <scope>NUCLEOTIDE SEQUENCE [LARGE SCALE GENOMIC DNA]</scope>
    <source>
        <strain evidence="11 12">62-1032</strain>
    </source>
</reference>
<proteinExistence type="inferred from homology"/>
<name>A0A1Y2DXF9_9BASI</name>
<dbReference type="GO" id="GO:0005524">
    <property type="term" value="F:ATP binding"/>
    <property type="evidence" value="ECO:0007669"/>
    <property type="project" value="UniProtKB-KW"/>
</dbReference>
<dbReference type="GO" id="GO:0000724">
    <property type="term" value="P:double-strand break repair via homologous recombination"/>
    <property type="evidence" value="ECO:0007669"/>
    <property type="project" value="TreeGrafter"/>
</dbReference>
<comment type="similarity">
    <text evidence="1">Belongs to the helicase family. RecQ subfamily.</text>
</comment>
<dbReference type="GO" id="GO:0005634">
    <property type="term" value="C:nucleus"/>
    <property type="evidence" value="ECO:0007669"/>
    <property type="project" value="TreeGrafter"/>
</dbReference>
<dbReference type="SMART" id="SM00487">
    <property type="entry name" value="DEXDc"/>
    <property type="match status" value="1"/>
</dbReference>
<protein>
    <recommendedName>
        <fullName evidence="7">DNA 3'-5' helicase</fullName>
        <ecNumber evidence="7">5.6.2.4</ecNumber>
    </recommendedName>
</protein>
<dbReference type="Gene3D" id="3.40.50.300">
    <property type="entry name" value="P-loop containing nucleotide triphosphate hydrolases"/>
    <property type="match status" value="2"/>
</dbReference>
<dbReference type="InterPro" id="IPR004589">
    <property type="entry name" value="DNA_helicase_ATP-dep_RecQ"/>
</dbReference>
<dbReference type="InterPro" id="IPR011545">
    <property type="entry name" value="DEAD/DEAH_box_helicase_dom"/>
</dbReference>
<dbReference type="EC" id="5.6.2.4" evidence="7"/>
<evidence type="ECO:0000256" key="4">
    <source>
        <dbReference type="ARBA" id="ARBA00022806"/>
    </source>
</evidence>
<dbReference type="GO" id="GO:0043138">
    <property type="term" value="F:3'-5' DNA helicase activity"/>
    <property type="evidence" value="ECO:0007669"/>
    <property type="project" value="UniProtKB-EC"/>
</dbReference>
<keyword evidence="5" id="KW-0067">ATP-binding</keyword>
<comment type="catalytic activity">
    <reaction evidence="6">
        <text>Couples ATP hydrolysis with the unwinding of duplex DNA by translocating in the 3'-5' direction.</text>
        <dbReference type="EC" id="5.6.2.4"/>
    </reaction>
</comment>
<dbReference type="PANTHER" id="PTHR13710:SF120">
    <property type="entry name" value="BIFUNCTIONAL 3'-5' EXONUCLEASE_ATP-DEPENDENT HELICASE WRN"/>
    <property type="match status" value="1"/>
</dbReference>
<dbReference type="OrthoDB" id="2507344at2759"/>
<dbReference type="PANTHER" id="PTHR13710">
    <property type="entry name" value="DNA HELICASE RECQ FAMILY MEMBER"/>
    <property type="match status" value="1"/>
</dbReference>
<evidence type="ECO:0000256" key="6">
    <source>
        <dbReference type="ARBA" id="ARBA00034617"/>
    </source>
</evidence>
<dbReference type="STRING" id="106004.A0A1Y2DXF9"/>
<dbReference type="GO" id="GO:0005737">
    <property type="term" value="C:cytoplasm"/>
    <property type="evidence" value="ECO:0007669"/>
    <property type="project" value="TreeGrafter"/>
</dbReference>
<dbReference type="AlphaFoldDB" id="A0A1Y2DXF9"/>
<dbReference type="GO" id="GO:0009378">
    <property type="term" value="F:four-way junction helicase activity"/>
    <property type="evidence" value="ECO:0007669"/>
    <property type="project" value="TreeGrafter"/>
</dbReference>
<evidence type="ECO:0000256" key="7">
    <source>
        <dbReference type="ARBA" id="ARBA00034808"/>
    </source>
</evidence>
<evidence type="ECO:0000256" key="5">
    <source>
        <dbReference type="ARBA" id="ARBA00022840"/>
    </source>
</evidence>
<feature type="domain" description="Helicase ATP-binding" evidence="9">
    <location>
        <begin position="35"/>
        <end position="203"/>
    </location>
</feature>
<dbReference type="InterPro" id="IPR001650">
    <property type="entry name" value="Helicase_C-like"/>
</dbReference>
<evidence type="ECO:0000313" key="12">
    <source>
        <dbReference type="Proteomes" id="UP000193467"/>
    </source>
</evidence>
<accession>A0A1Y2DXF9</accession>
<dbReference type="NCBIfam" id="TIGR00614">
    <property type="entry name" value="recQ_fam"/>
    <property type="match status" value="1"/>
</dbReference>
<evidence type="ECO:0000256" key="8">
    <source>
        <dbReference type="SAM" id="MobiDB-lite"/>
    </source>
</evidence>
<dbReference type="Gene3D" id="1.10.10.10">
    <property type="entry name" value="Winged helix-like DNA-binding domain superfamily/Winged helix DNA-binding domain"/>
    <property type="match status" value="1"/>
</dbReference>
<gene>
    <name evidence="11" type="ORF">BCR35DRAFT_295279</name>
</gene>
<evidence type="ECO:0000256" key="3">
    <source>
        <dbReference type="ARBA" id="ARBA00022801"/>
    </source>
</evidence>
<dbReference type="PROSITE" id="PS51194">
    <property type="entry name" value="HELICASE_CTER"/>
    <property type="match status" value="1"/>
</dbReference>
<dbReference type="CDD" id="cd17920">
    <property type="entry name" value="DEXHc_RecQ"/>
    <property type="match status" value="1"/>
</dbReference>
<feature type="compositionally biased region" description="Gly residues" evidence="8">
    <location>
        <begin position="681"/>
        <end position="692"/>
    </location>
</feature>
<dbReference type="GO" id="GO:0003676">
    <property type="term" value="F:nucleic acid binding"/>
    <property type="evidence" value="ECO:0007669"/>
    <property type="project" value="InterPro"/>
</dbReference>
<dbReference type="GO" id="GO:0016787">
    <property type="term" value="F:hydrolase activity"/>
    <property type="evidence" value="ECO:0007669"/>
    <property type="project" value="UniProtKB-KW"/>
</dbReference>
<comment type="caution">
    <text evidence="11">The sequence shown here is derived from an EMBL/GenBank/DDBJ whole genome shotgun (WGS) entry which is preliminary data.</text>
</comment>
<dbReference type="SUPFAM" id="SSF52540">
    <property type="entry name" value="P-loop containing nucleoside triphosphate hydrolases"/>
    <property type="match status" value="1"/>
</dbReference>
<dbReference type="PROSITE" id="PS51192">
    <property type="entry name" value="HELICASE_ATP_BIND_1"/>
    <property type="match status" value="1"/>
</dbReference>
<dbReference type="InterPro" id="IPR027417">
    <property type="entry name" value="P-loop_NTPase"/>
</dbReference>
<dbReference type="InterPro" id="IPR014001">
    <property type="entry name" value="Helicase_ATP-bd"/>
</dbReference>
<dbReference type="InParanoid" id="A0A1Y2DXF9"/>
<dbReference type="FunFam" id="3.40.50.300:FF:001389">
    <property type="entry name" value="ATP-dependent DNA helicase RecQ"/>
    <property type="match status" value="1"/>
</dbReference>
<keyword evidence="3" id="KW-0378">Hydrolase</keyword>
<dbReference type="Proteomes" id="UP000193467">
    <property type="component" value="Unassembled WGS sequence"/>
</dbReference>
<dbReference type="EMBL" id="MCGR01000067">
    <property type="protein sequence ID" value="ORY63806.1"/>
    <property type="molecule type" value="Genomic_DNA"/>
</dbReference>
<evidence type="ECO:0000259" key="9">
    <source>
        <dbReference type="PROSITE" id="PS51192"/>
    </source>
</evidence>
<dbReference type="GO" id="GO:0005694">
    <property type="term" value="C:chromosome"/>
    <property type="evidence" value="ECO:0007669"/>
    <property type="project" value="TreeGrafter"/>
</dbReference>
<sequence length="717" mass="77819">MATKDPSALMELATVVLQDVWGYDAFRGVQKEVVHRLLVDGENALCLMPTGGGKSLCYQLPALCLPGLTVVVSPLIALMKDQVDALRKRNVAAASMDSSLTPDEMKAVRSQLKDKTLKLLYVAPERLANEMFISLMMKQEVSLLAVDESHCVSEWGPSFRPEYLKVARFAKEVEAQRVLCLTATATPSVVKDICGAENGFDIDVDKGVFTTGNYRPNLSLLIKPTFNLASKIALLVPFLKSRGAGGAIVYATTHSDAEKVVASLKEKGLESKFYHAGVPAEDRKATQDWFTAGQGIVVATIAFGMGIDKSDIRQVVHFMIPKTLENYSQEVGRAGRDGLPATCLMMPCATDLPILESFARGNTPSRNSIRAWLGQVFAAKPAADSAIDFSLYAQSTEFDITRNTLGLLYANLELQCELLRAGTPFYSTYAIKPSSEPTRFHDILDDNSPLAQAIRKHWKKGSTWCTLDIVSVIEGDGFDRTEIVRQINRWESSGCCETKVSNVRNRYLPLKKLPTTAAEIDKIADDMFQQMHEREEADVKRLFGTAAFVKRDGCFAHGLACYFGDETSVPNGECGSCSWCQTRKPISFDPKPHAALDEGKIKAVLAVCGVRDDARFLARLAFGISSPRITKLGLSRHPVFKSCETADFSALVARFEEECEKVGWQNGPVLSAAPPAKKGAFGAGKGGAGKGGSASASAAGTKRSSSTASGAKRGKYD</sequence>
<dbReference type="SMART" id="SM00490">
    <property type="entry name" value="HELICc"/>
    <property type="match status" value="1"/>
</dbReference>
<feature type="compositionally biased region" description="Low complexity" evidence="8">
    <location>
        <begin position="693"/>
        <end position="711"/>
    </location>
</feature>
<evidence type="ECO:0000259" key="10">
    <source>
        <dbReference type="PROSITE" id="PS51194"/>
    </source>
</evidence>
<evidence type="ECO:0000256" key="1">
    <source>
        <dbReference type="ARBA" id="ARBA00005446"/>
    </source>
</evidence>
<organism evidence="11 12">
    <name type="scientific">Leucosporidium creatinivorum</name>
    <dbReference type="NCBI Taxonomy" id="106004"/>
    <lineage>
        <taxon>Eukaryota</taxon>
        <taxon>Fungi</taxon>
        <taxon>Dikarya</taxon>
        <taxon>Basidiomycota</taxon>
        <taxon>Pucciniomycotina</taxon>
        <taxon>Microbotryomycetes</taxon>
        <taxon>Leucosporidiales</taxon>
        <taxon>Leucosporidium</taxon>
    </lineage>
</organism>
<feature type="domain" description="Helicase C-terminal" evidence="10">
    <location>
        <begin position="231"/>
        <end position="377"/>
    </location>
</feature>
<feature type="region of interest" description="Disordered" evidence="8">
    <location>
        <begin position="672"/>
        <end position="717"/>
    </location>
</feature>
<keyword evidence="2" id="KW-0547">Nucleotide-binding</keyword>
<evidence type="ECO:0000313" key="11">
    <source>
        <dbReference type="EMBL" id="ORY63806.1"/>
    </source>
</evidence>